<dbReference type="AlphaFoldDB" id="A0A9P6KRW2"/>
<proteinExistence type="predicted"/>
<dbReference type="EMBL" id="WJXW01000004">
    <property type="protein sequence ID" value="KAF9736642.1"/>
    <property type="molecule type" value="Genomic_DNA"/>
</dbReference>
<name>A0A9P6KRW2_9PLEO</name>
<sequence>MSSFGYYAFGSTYGSNSQMLDCTRTPHMHYYSDELFHFKEWLHMPSSLRASKTTTTTTKKTTTTTTSMKGLGSTNEHSKESLQQVDLPTLPESGPND</sequence>
<evidence type="ECO:0000313" key="3">
    <source>
        <dbReference type="Proteomes" id="UP000756921"/>
    </source>
</evidence>
<keyword evidence="3" id="KW-1185">Reference proteome</keyword>
<reference evidence="2" key="1">
    <citation type="journal article" date="2020" name="Mol. Plant Microbe Interact.">
        <title>Genome Sequence of the Biocontrol Agent Coniothyrium minitans strain Conio (IMI 134523).</title>
        <authorList>
            <person name="Patel D."/>
            <person name="Shittu T.A."/>
            <person name="Baroncelli R."/>
            <person name="Muthumeenakshi S."/>
            <person name="Osborne T.H."/>
            <person name="Janganan T.K."/>
            <person name="Sreenivasaprasad S."/>
        </authorList>
    </citation>
    <scope>NUCLEOTIDE SEQUENCE</scope>
    <source>
        <strain evidence="2">Conio</strain>
    </source>
</reference>
<evidence type="ECO:0000256" key="1">
    <source>
        <dbReference type="SAM" id="MobiDB-lite"/>
    </source>
</evidence>
<accession>A0A9P6KRW2</accession>
<dbReference type="Proteomes" id="UP000756921">
    <property type="component" value="Unassembled WGS sequence"/>
</dbReference>
<comment type="caution">
    <text evidence="2">The sequence shown here is derived from an EMBL/GenBank/DDBJ whole genome shotgun (WGS) entry which is preliminary data.</text>
</comment>
<gene>
    <name evidence="2" type="ORF">PMIN01_04421</name>
</gene>
<feature type="region of interest" description="Disordered" evidence="1">
    <location>
        <begin position="51"/>
        <end position="97"/>
    </location>
</feature>
<dbReference type="OrthoDB" id="10394867at2759"/>
<evidence type="ECO:0000313" key="2">
    <source>
        <dbReference type="EMBL" id="KAF9736642.1"/>
    </source>
</evidence>
<protein>
    <submittedName>
        <fullName evidence="2">Uncharacterized protein</fullName>
    </submittedName>
</protein>
<organism evidence="2 3">
    <name type="scientific">Paraphaeosphaeria minitans</name>
    <dbReference type="NCBI Taxonomy" id="565426"/>
    <lineage>
        <taxon>Eukaryota</taxon>
        <taxon>Fungi</taxon>
        <taxon>Dikarya</taxon>
        <taxon>Ascomycota</taxon>
        <taxon>Pezizomycotina</taxon>
        <taxon>Dothideomycetes</taxon>
        <taxon>Pleosporomycetidae</taxon>
        <taxon>Pleosporales</taxon>
        <taxon>Massarineae</taxon>
        <taxon>Didymosphaeriaceae</taxon>
        <taxon>Paraphaeosphaeria</taxon>
    </lineage>
</organism>
<feature type="compositionally biased region" description="Low complexity" evidence="1">
    <location>
        <begin position="52"/>
        <end position="66"/>
    </location>
</feature>